<dbReference type="AlphaFoldDB" id="A0A8T0DMJ6"/>
<reference evidence="1 2" key="1">
    <citation type="submission" date="2019-07" db="EMBL/GenBank/DDBJ databases">
        <title>Annotation for the trematode Paragonimus westermani.</title>
        <authorList>
            <person name="Choi Y.-J."/>
        </authorList>
    </citation>
    <scope>NUCLEOTIDE SEQUENCE [LARGE SCALE GENOMIC DNA]</scope>
    <source>
        <strain evidence="1">180907_Pwestermani</strain>
    </source>
</reference>
<keyword evidence="2" id="KW-1185">Reference proteome</keyword>
<proteinExistence type="predicted"/>
<organism evidence="1 2">
    <name type="scientific">Paragonimus westermani</name>
    <dbReference type="NCBI Taxonomy" id="34504"/>
    <lineage>
        <taxon>Eukaryota</taxon>
        <taxon>Metazoa</taxon>
        <taxon>Spiralia</taxon>
        <taxon>Lophotrochozoa</taxon>
        <taxon>Platyhelminthes</taxon>
        <taxon>Trematoda</taxon>
        <taxon>Digenea</taxon>
        <taxon>Plagiorchiida</taxon>
        <taxon>Troglotremata</taxon>
        <taxon>Troglotrematidae</taxon>
        <taxon>Paragonimus</taxon>
    </lineage>
</organism>
<evidence type="ECO:0000313" key="1">
    <source>
        <dbReference type="EMBL" id="KAF8568850.1"/>
    </source>
</evidence>
<evidence type="ECO:0000313" key="2">
    <source>
        <dbReference type="Proteomes" id="UP000699462"/>
    </source>
</evidence>
<protein>
    <submittedName>
        <fullName evidence="1">Uncharacterized protein</fullName>
    </submittedName>
</protein>
<sequence>MKAGTADIATKLQLNYHKNPKNQVDEDFLNWNVSVFLVGSFKDNILQSINTLYVQFLYTLVAAQFFNGAHNHCVYSSTVKKTDVKIS</sequence>
<accession>A0A8T0DMJ6</accession>
<comment type="caution">
    <text evidence="1">The sequence shown here is derived from an EMBL/GenBank/DDBJ whole genome shotgun (WGS) entry which is preliminary data.</text>
</comment>
<gene>
    <name evidence="1" type="ORF">P879_06279</name>
</gene>
<name>A0A8T0DMJ6_9TREM</name>
<dbReference type="EMBL" id="JTDF01002384">
    <property type="protein sequence ID" value="KAF8568850.1"/>
    <property type="molecule type" value="Genomic_DNA"/>
</dbReference>
<dbReference type="Proteomes" id="UP000699462">
    <property type="component" value="Unassembled WGS sequence"/>
</dbReference>